<dbReference type="InterPro" id="IPR007016">
    <property type="entry name" value="O-antigen_ligase-rel_domated"/>
</dbReference>
<evidence type="ECO:0000313" key="7">
    <source>
        <dbReference type="EMBL" id="EEX51190.1"/>
    </source>
</evidence>
<feature type="transmembrane region" description="Helical" evidence="5">
    <location>
        <begin position="134"/>
        <end position="153"/>
    </location>
</feature>
<feature type="transmembrane region" description="Helical" evidence="5">
    <location>
        <begin position="283"/>
        <end position="303"/>
    </location>
</feature>
<evidence type="ECO:0000313" key="8">
    <source>
        <dbReference type="Proteomes" id="UP000005519"/>
    </source>
</evidence>
<dbReference type="InterPro" id="IPR051533">
    <property type="entry name" value="WaaL-like"/>
</dbReference>
<dbReference type="EMBL" id="ACZR01000002">
    <property type="protein sequence ID" value="EEX51190.1"/>
    <property type="molecule type" value="Genomic_DNA"/>
</dbReference>
<proteinExistence type="predicted"/>
<evidence type="ECO:0000256" key="1">
    <source>
        <dbReference type="ARBA" id="ARBA00004141"/>
    </source>
</evidence>
<name>C9PN06_9PAST</name>
<evidence type="ECO:0000256" key="3">
    <source>
        <dbReference type="ARBA" id="ARBA00022989"/>
    </source>
</evidence>
<keyword evidence="3 5" id="KW-1133">Transmembrane helix</keyword>
<keyword evidence="4 5" id="KW-0472">Membrane</keyword>
<feature type="transmembrane region" description="Helical" evidence="5">
    <location>
        <begin position="80"/>
        <end position="99"/>
    </location>
</feature>
<comment type="caution">
    <text evidence="7">The sequence shown here is derived from an EMBL/GenBank/DDBJ whole genome shotgun (WGS) entry which is preliminary data.</text>
</comment>
<dbReference type="GO" id="GO:0016020">
    <property type="term" value="C:membrane"/>
    <property type="evidence" value="ECO:0007669"/>
    <property type="project" value="UniProtKB-SubCell"/>
</dbReference>
<dbReference type="HOGENOM" id="CLU_602492_0_0_6"/>
<dbReference type="STRING" id="667128.HMPREF0621_0380"/>
<feature type="transmembrane region" description="Helical" evidence="5">
    <location>
        <begin position="204"/>
        <end position="221"/>
    </location>
</feature>
<keyword evidence="8" id="KW-1185">Reference proteome</keyword>
<comment type="subcellular location">
    <subcellularLocation>
        <location evidence="1">Membrane</location>
        <topology evidence="1">Multi-pass membrane protein</topology>
    </subcellularLocation>
</comment>
<feature type="transmembrane region" description="Helical" evidence="5">
    <location>
        <begin position="233"/>
        <end position="263"/>
    </location>
</feature>
<dbReference type="Pfam" id="PF04932">
    <property type="entry name" value="Wzy_C"/>
    <property type="match status" value="1"/>
</dbReference>
<evidence type="ECO:0000256" key="5">
    <source>
        <dbReference type="SAM" id="Phobius"/>
    </source>
</evidence>
<dbReference type="PANTHER" id="PTHR37422:SF17">
    <property type="entry name" value="O-ANTIGEN LIGASE"/>
    <property type="match status" value="1"/>
</dbReference>
<feature type="domain" description="O-antigen ligase-related" evidence="6">
    <location>
        <begin position="234"/>
        <end position="351"/>
    </location>
</feature>
<feature type="transmembrane region" description="Helical" evidence="5">
    <location>
        <begin position="414"/>
        <end position="444"/>
    </location>
</feature>
<dbReference type="AlphaFoldDB" id="C9PN06"/>
<keyword evidence="2 5" id="KW-0812">Transmembrane</keyword>
<evidence type="ECO:0000259" key="6">
    <source>
        <dbReference type="Pfam" id="PF04932"/>
    </source>
</evidence>
<sequence length="454" mass="50961">MIEINKIMKASIQGNKFLFISFIALLFLRISSTTGADISFLALALFALYGGKCLIFAYLLSWLFTLFNPVIGPEGNYASLLRYIIILFGFTHVTLYILWNKKIHIQKYFIWFFLLNISIFIHSIIVSYEVAISILKLLSWAISTFTLLSTWIFMNQEAKEQTYSLLISLLKIVMLTSLPFLLIPEIGFAKNGTGFQGLLNHPQAFGPTMALLGTIMIGEILSSRKLNISTLLWFIACVVMIILSEARTAGLALFLALTISIILRPIFTGQNFFDANPIFKNKYFFLWLFAVIAIIGATYPLYIDSLEGYIFKRTHSSTLVDLADASRGALVQDMIRNISEHPLLGIGFGVASDPNHLDVVRDPIFNLPISAVIEKGVLPVAIIEELGFVIGTFVFCWFLYSFRQAAKSDVQKLAIALCVFCLNLGENMFFSVGGMGMLMLIFFTRSISYSTKNR</sequence>
<dbReference type="Proteomes" id="UP000005519">
    <property type="component" value="Unassembled WGS sequence"/>
</dbReference>
<gene>
    <name evidence="7" type="ORF">HMPREF0621_0380</name>
</gene>
<feature type="transmembrane region" description="Helical" evidence="5">
    <location>
        <begin position="12"/>
        <end position="28"/>
    </location>
</feature>
<evidence type="ECO:0000256" key="4">
    <source>
        <dbReference type="ARBA" id="ARBA00023136"/>
    </source>
</evidence>
<organism evidence="7 8">
    <name type="scientific">Pasteurella dagmatis ATCC 43325</name>
    <dbReference type="NCBI Taxonomy" id="667128"/>
    <lineage>
        <taxon>Bacteria</taxon>
        <taxon>Pseudomonadati</taxon>
        <taxon>Pseudomonadota</taxon>
        <taxon>Gammaproteobacteria</taxon>
        <taxon>Pasteurellales</taxon>
        <taxon>Pasteurellaceae</taxon>
        <taxon>Pasteurella</taxon>
    </lineage>
</organism>
<feature type="transmembrane region" description="Helical" evidence="5">
    <location>
        <begin position="165"/>
        <end position="184"/>
    </location>
</feature>
<dbReference type="PANTHER" id="PTHR37422">
    <property type="entry name" value="TEICHURONIC ACID BIOSYNTHESIS PROTEIN TUAE"/>
    <property type="match status" value="1"/>
</dbReference>
<evidence type="ECO:0000256" key="2">
    <source>
        <dbReference type="ARBA" id="ARBA00022692"/>
    </source>
</evidence>
<feature type="transmembrane region" description="Helical" evidence="5">
    <location>
        <begin position="108"/>
        <end position="128"/>
    </location>
</feature>
<accession>C9PN06</accession>
<protein>
    <recommendedName>
        <fullName evidence="6">O-antigen ligase-related domain-containing protein</fullName>
    </recommendedName>
</protein>
<reference evidence="7 8" key="1">
    <citation type="submission" date="2009-10" db="EMBL/GenBank/DDBJ databases">
        <authorList>
            <person name="Muzny D."/>
            <person name="Qin X."/>
            <person name="Deng J."/>
            <person name="Jiang H."/>
            <person name="Liu Y."/>
            <person name="Qu J."/>
            <person name="Song X.-Z."/>
            <person name="Zhang L."/>
            <person name="Thornton R."/>
            <person name="Coyle M."/>
            <person name="Francisco L."/>
            <person name="Jackson L."/>
            <person name="Javaid M."/>
            <person name="Korchina V."/>
            <person name="Kovar C."/>
            <person name="Mata R."/>
            <person name="Mathew T."/>
            <person name="Ngo R."/>
            <person name="Nguyen L."/>
            <person name="Nguyen N."/>
            <person name="Okwuonu G."/>
            <person name="Ongeri F."/>
            <person name="Pham C."/>
            <person name="Simmons D."/>
            <person name="Wilczek-Boney K."/>
            <person name="Hale W."/>
            <person name="Jakkamsetti A."/>
            <person name="Pham P."/>
            <person name="Ruth R."/>
            <person name="San Lucas F."/>
            <person name="Warren J."/>
            <person name="Zhang J."/>
            <person name="Zhao Z."/>
            <person name="Zhou C."/>
            <person name="Zhu D."/>
            <person name="Lee S."/>
            <person name="Bess C."/>
            <person name="Blankenburg K."/>
            <person name="Forbes L."/>
            <person name="Fu Q."/>
            <person name="Gubbala S."/>
            <person name="Hirani K."/>
            <person name="Jayaseelan J.C."/>
            <person name="Lara F."/>
            <person name="Munidasa M."/>
            <person name="Palculict T."/>
            <person name="Patil S."/>
            <person name="Pu L.-L."/>
            <person name="Saada N."/>
            <person name="Tang L."/>
            <person name="Weissenberger G."/>
            <person name="Zhu Y."/>
            <person name="Hemphill L."/>
            <person name="Shang Y."/>
            <person name="Youmans B."/>
            <person name="Ayvaz T."/>
            <person name="Ross M."/>
            <person name="Santibanez J."/>
            <person name="Aqrawi P."/>
            <person name="Gross S."/>
            <person name="Joshi V."/>
            <person name="Fowler G."/>
            <person name="Nazareth L."/>
            <person name="Reid J."/>
            <person name="Worley K."/>
            <person name="Petrosino J."/>
            <person name="Highlander S."/>
            <person name="Gibbs R."/>
        </authorList>
    </citation>
    <scope>NUCLEOTIDE SEQUENCE [LARGE SCALE GENOMIC DNA]</scope>
    <source>
        <strain evidence="7 8">ATCC 43325</strain>
    </source>
</reference>
<feature type="transmembrane region" description="Helical" evidence="5">
    <location>
        <begin position="377"/>
        <end position="402"/>
    </location>
</feature>
<feature type="transmembrane region" description="Helical" evidence="5">
    <location>
        <begin position="40"/>
        <end position="60"/>
    </location>
</feature>